<dbReference type="Pfam" id="PF02195">
    <property type="entry name" value="ParB_N"/>
    <property type="match status" value="1"/>
</dbReference>
<sequence>MTAPAAQLTTLPQLRLTHPTETTPSDVTLVPWSSLRRSEYNPRKTFDDKTLFELATDIHHKGILQNLVVRPHPTEDGAFEIAAGERRYRAVGLLVDGLELVDENGGESTVLKVGADYLMPVKVQPLTDLQLLEIATTENLQRDQMSPLDEADAFARLYALDMQPDEIATRFGYSLRTVEQRLILAKGLGKDGRKLLSNGTISLAQAQVLSQTSGKLKQHLLNLVRDNPAHYTADQLRKLTTQGRLLVENAMFDVAASGLSVIEDLWGVTPSYFKDSEKALALQAAAIEELAESERASLDWAFVDVLPTEGYITSLPWQQYRHYGPDSMKGLVLCYHTHTGELKRHEGVIREAEAKAAERNAEAERRTKDRAESGPKETPIRDDAHYIGHVSRARALWGQLAQDHKRCLVLTIQAFFEHSHEITLRATHAPKIGDLLPEIDAMVKRWTVERPDLFKSYVPCSMIVEKRGNDLHDALMGLELDQLLELLAFHTHDQLHHWGNVRTRPGRLANHVAQAIEADKRLTCEWQVTAPYLNAHTTAQLSALIATMPEELRPSIAPGSTKKESVARILEKAAALQQAGWVPDLVQFKA</sequence>
<feature type="domain" description="ParB-like N-terminal" evidence="2">
    <location>
        <begin position="28"/>
        <end position="140"/>
    </location>
</feature>
<dbReference type="SUPFAM" id="SSF110849">
    <property type="entry name" value="ParB/Sulfiredoxin"/>
    <property type="match status" value="1"/>
</dbReference>
<dbReference type="SUPFAM" id="SSF109709">
    <property type="entry name" value="KorB DNA-binding domain-like"/>
    <property type="match status" value="1"/>
</dbReference>
<feature type="region of interest" description="Disordered" evidence="1">
    <location>
        <begin position="354"/>
        <end position="383"/>
    </location>
</feature>
<dbReference type="KEGG" id="dpd:Deipe_4438"/>
<dbReference type="OrthoDB" id="65347at2"/>
<keyword evidence="3" id="KW-0614">Plasmid</keyword>
<proteinExistence type="predicted"/>
<name>L0A7H4_DEIPD</name>
<dbReference type="InterPro" id="IPR003115">
    <property type="entry name" value="ParB_N"/>
</dbReference>
<reference evidence="4" key="1">
    <citation type="submission" date="2012-03" db="EMBL/GenBank/DDBJ databases">
        <title>Complete sequence of plasmid 2 of Deinococcus peraridilitoris DSM 19664.</title>
        <authorList>
            <person name="Lucas S."/>
            <person name="Copeland A."/>
            <person name="Lapidus A."/>
            <person name="Glavina del Rio T."/>
            <person name="Dalin E."/>
            <person name="Tice H."/>
            <person name="Bruce D."/>
            <person name="Goodwin L."/>
            <person name="Pitluck S."/>
            <person name="Peters L."/>
            <person name="Mikhailova N."/>
            <person name="Lu M."/>
            <person name="Kyrpides N."/>
            <person name="Mavromatis K."/>
            <person name="Ivanova N."/>
            <person name="Brettin T."/>
            <person name="Detter J.C."/>
            <person name="Han C."/>
            <person name="Larimer F."/>
            <person name="Land M."/>
            <person name="Hauser L."/>
            <person name="Markowitz V."/>
            <person name="Cheng J.-F."/>
            <person name="Hugenholtz P."/>
            <person name="Woyke T."/>
            <person name="Wu D."/>
            <person name="Pukall R."/>
            <person name="Steenblock K."/>
            <person name="Brambilla E."/>
            <person name="Klenk H.-P."/>
            <person name="Eisen J.A."/>
        </authorList>
    </citation>
    <scope>NUCLEOTIDE SEQUENCE [LARGE SCALE GENOMIC DNA]</scope>
    <source>
        <strain evidence="4">DSM 19664 / LMG 22246 / CIP 109416 / KR-200</strain>
        <plasmid evidence="4">Plasmid pDEIPE02</plasmid>
    </source>
</reference>
<dbReference type="GO" id="GO:0007059">
    <property type="term" value="P:chromosome segregation"/>
    <property type="evidence" value="ECO:0007669"/>
    <property type="project" value="TreeGrafter"/>
</dbReference>
<evidence type="ECO:0000256" key="1">
    <source>
        <dbReference type="SAM" id="MobiDB-lite"/>
    </source>
</evidence>
<dbReference type="RefSeq" id="WP_015231665.1">
    <property type="nucleotide sequence ID" value="NC_019790.1"/>
</dbReference>
<dbReference type="PANTHER" id="PTHR33375:SF7">
    <property type="entry name" value="CHROMOSOME 2-PARTITIONING PROTEIN PARB-RELATED"/>
    <property type="match status" value="1"/>
</dbReference>
<dbReference type="Gene3D" id="1.10.10.2830">
    <property type="match status" value="1"/>
</dbReference>
<evidence type="ECO:0000313" key="3">
    <source>
        <dbReference type="EMBL" id="AFZ69766.1"/>
    </source>
</evidence>
<protein>
    <submittedName>
        <fullName evidence="3">Putative transcriptional regulator</fullName>
    </submittedName>
</protein>
<evidence type="ECO:0000313" key="4">
    <source>
        <dbReference type="Proteomes" id="UP000010467"/>
    </source>
</evidence>
<dbReference type="InterPro" id="IPR036086">
    <property type="entry name" value="ParB/Sulfiredoxin_sf"/>
</dbReference>
<dbReference type="Gene3D" id="3.90.1530.30">
    <property type="match status" value="1"/>
</dbReference>
<dbReference type="SMART" id="SM00470">
    <property type="entry name" value="ParB"/>
    <property type="match status" value="1"/>
</dbReference>
<dbReference type="PANTHER" id="PTHR33375">
    <property type="entry name" value="CHROMOSOME-PARTITIONING PROTEIN PARB-RELATED"/>
    <property type="match status" value="1"/>
</dbReference>
<dbReference type="PATRIC" id="fig|937777.3.peg.4474"/>
<dbReference type="AlphaFoldDB" id="L0A7H4"/>
<organism evidence="3 4">
    <name type="scientific">Deinococcus peraridilitoris (strain DSM 19664 / LMG 22246 / CIP 109416 / KR-200)</name>
    <dbReference type="NCBI Taxonomy" id="937777"/>
    <lineage>
        <taxon>Bacteria</taxon>
        <taxon>Thermotogati</taxon>
        <taxon>Deinococcota</taxon>
        <taxon>Deinococci</taxon>
        <taxon>Deinococcales</taxon>
        <taxon>Deinococcaceae</taxon>
        <taxon>Deinococcus</taxon>
    </lineage>
</organism>
<geneLocation type="plasmid" evidence="3 4">
    <name>pDEIPE02</name>
</geneLocation>
<keyword evidence="4" id="KW-1185">Reference proteome</keyword>
<accession>L0A7H4</accession>
<dbReference type="Proteomes" id="UP000010467">
    <property type="component" value="Plasmid pDEIPE02"/>
</dbReference>
<dbReference type="InterPro" id="IPR050336">
    <property type="entry name" value="Chromosome_partition/occlusion"/>
</dbReference>
<gene>
    <name evidence="3" type="ordered locus">Deipe_4438</name>
</gene>
<dbReference type="GO" id="GO:0005694">
    <property type="term" value="C:chromosome"/>
    <property type="evidence" value="ECO:0007669"/>
    <property type="project" value="TreeGrafter"/>
</dbReference>
<evidence type="ECO:0000259" key="2">
    <source>
        <dbReference type="SMART" id="SM00470"/>
    </source>
</evidence>
<dbReference type="EMBL" id="CP003384">
    <property type="protein sequence ID" value="AFZ69766.1"/>
    <property type="molecule type" value="Genomic_DNA"/>
</dbReference>
<dbReference type="HOGENOM" id="CLU_462111_0_0_0"/>